<gene>
    <name evidence="1" type="ORF">SHI21_09430</name>
</gene>
<dbReference type="Proteomes" id="UP001302274">
    <property type="component" value="Unassembled WGS sequence"/>
</dbReference>
<evidence type="ECO:0000313" key="2">
    <source>
        <dbReference type="Proteomes" id="UP001302274"/>
    </source>
</evidence>
<keyword evidence="2" id="KW-1185">Reference proteome</keyword>
<dbReference type="RefSeq" id="WP_323576120.1">
    <property type="nucleotide sequence ID" value="NZ_JAYGJQ010000001.1"/>
</dbReference>
<proteinExistence type="predicted"/>
<evidence type="ECO:0000313" key="1">
    <source>
        <dbReference type="EMBL" id="MEA9356424.1"/>
    </source>
</evidence>
<comment type="caution">
    <text evidence="1">The sequence shown here is derived from an EMBL/GenBank/DDBJ whole genome shotgun (WGS) entry which is preliminary data.</text>
</comment>
<sequence>MAAYKIKKSARLRKRFIQSEALDRFESWFDISEKLKDQIKTDSTFQLVGDKTVISINPKTGISHVLVEVLGIPKDGFKIMDQEPSELLLYACPETPFEIDFESVKVRASDLMGVITHRLEDTFHIVSDGLNLELHFFIQKDYIHS</sequence>
<dbReference type="EMBL" id="JAYGJQ010000001">
    <property type="protein sequence ID" value="MEA9356424.1"/>
    <property type="molecule type" value="Genomic_DNA"/>
</dbReference>
<name>A0ABU5VTP5_9BACT</name>
<reference evidence="1 2" key="1">
    <citation type="submission" date="2023-11" db="EMBL/GenBank/DDBJ databases">
        <title>A Novel Polar Bacteriovorax (B. antarcticus) Isolated from the Biocrust in Antarctica.</title>
        <authorList>
            <person name="Mun W."/>
            <person name="Choi S.Y."/>
            <person name="Mitchell R.J."/>
        </authorList>
    </citation>
    <scope>NUCLEOTIDE SEQUENCE [LARGE SCALE GENOMIC DNA]</scope>
    <source>
        <strain evidence="1 2">PP10</strain>
    </source>
</reference>
<protein>
    <submittedName>
        <fullName evidence="1">Uncharacterized protein</fullName>
    </submittedName>
</protein>
<accession>A0ABU5VTP5</accession>
<organism evidence="1 2">
    <name type="scientific">Bacteriovorax antarcticus</name>
    <dbReference type="NCBI Taxonomy" id="3088717"/>
    <lineage>
        <taxon>Bacteria</taxon>
        <taxon>Pseudomonadati</taxon>
        <taxon>Bdellovibrionota</taxon>
        <taxon>Bacteriovoracia</taxon>
        <taxon>Bacteriovoracales</taxon>
        <taxon>Bacteriovoracaceae</taxon>
        <taxon>Bacteriovorax</taxon>
    </lineage>
</organism>